<feature type="domain" description="RNA polymerase sigma-70 region 2" evidence="6">
    <location>
        <begin position="20"/>
        <end position="85"/>
    </location>
</feature>
<evidence type="ECO:0000313" key="9">
    <source>
        <dbReference type="Proteomes" id="UP000324351"/>
    </source>
</evidence>
<dbReference type="Gene3D" id="1.10.1740.10">
    <property type="match status" value="1"/>
</dbReference>
<dbReference type="Gene3D" id="1.10.10.10">
    <property type="entry name" value="Winged helix-like DNA-binding domain superfamily/Winged helix DNA-binding domain"/>
    <property type="match status" value="1"/>
</dbReference>
<evidence type="ECO:0000256" key="1">
    <source>
        <dbReference type="ARBA" id="ARBA00010641"/>
    </source>
</evidence>
<reference evidence="8 9" key="1">
    <citation type="submission" date="2019-09" db="EMBL/GenBank/DDBJ databases">
        <title>Nocardioides panacisoli sp. nov., isolated from the soil of a ginseng field.</title>
        <authorList>
            <person name="Cho C."/>
        </authorList>
    </citation>
    <scope>NUCLEOTIDE SEQUENCE [LARGE SCALE GENOMIC DNA]</scope>
    <source>
        <strain evidence="8 9">BN140041</strain>
    </source>
</reference>
<dbReference type="InterPro" id="IPR013324">
    <property type="entry name" value="RNA_pol_sigma_r3/r4-like"/>
</dbReference>
<dbReference type="Pfam" id="PF08281">
    <property type="entry name" value="Sigma70_r4_2"/>
    <property type="match status" value="1"/>
</dbReference>
<dbReference type="SUPFAM" id="SSF88659">
    <property type="entry name" value="Sigma3 and sigma4 domains of RNA polymerase sigma factors"/>
    <property type="match status" value="1"/>
</dbReference>
<dbReference type="PANTHER" id="PTHR43133">
    <property type="entry name" value="RNA POLYMERASE ECF-TYPE SIGMA FACTO"/>
    <property type="match status" value="1"/>
</dbReference>
<proteinExistence type="inferred from homology"/>
<comment type="caution">
    <text evidence="8">The sequence shown here is derived from an EMBL/GenBank/DDBJ whole genome shotgun (WGS) entry which is preliminary data.</text>
</comment>
<protein>
    <submittedName>
        <fullName evidence="8">Sigma-70 family RNA polymerase sigma factor</fullName>
    </submittedName>
</protein>
<evidence type="ECO:0000256" key="3">
    <source>
        <dbReference type="ARBA" id="ARBA00023082"/>
    </source>
</evidence>
<dbReference type="EMBL" id="VUJW01000003">
    <property type="protein sequence ID" value="KAA1427569.1"/>
    <property type="molecule type" value="Genomic_DNA"/>
</dbReference>
<keyword evidence="9" id="KW-1185">Reference proteome</keyword>
<dbReference type="CDD" id="cd06171">
    <property type="entry name" value="Sigma70_r4"/>
    <property type="match status" value="1"/>
</dbReference>
<dbReference type="PANTHER" id="PTHR43133:SF8">
    <property type="entry name" value="RNA POLYMERASE SIGMA FACTOR HI_1459-RELATED"/>
    <property type="match status" value="1"/>
</dbReference>
<dbReference type="GO" id="GO:0003677">
    <property type="term" value="F:DNA binding"/>
    <property type="evidence" value="ECO:0007669"/>
    <property type="project" value="UniProtKB-KW"/>
</dbReference>
<name>A0A5B1M619_9ACTN</name>
<dbReference type="InterPro" id="IPR007627">
    <property type="entry name" value="RNA_pol_sigma70_r2"/>
</dbReference>
<dbReference type="GO" id="GO:0006352">
    <property type="term" value="P:DNA-templated transcription initiation"/>
    <property type="evidence" value="ECO:0007669"/>
    <property type="project" value="InterPro"/>
</dbReference>
<evidence type="ECO:0000259" key="7">
    <source>
        <dbReference type="Pfam" id="PF08281"/>
    </source>
</evidence>
<evidence type="ECO:0000256" key="2">
    <source>
        <dbReference type="ARBA" id="ARBA00023015"/>
    </source>
</evidence>
<keyword evidence="3" id="KW-0731">Sigma factor</keyword>
<comment type="similarity">
    <text evidence="1">Belongs to the sigma-70 factor family. ECF subfamily.</text>
</comment>
<dbReference type="InterPro" id="IPR013249">
    <property type="entry name" value="RNA_pol_sigma70_r4_t2"/>
</dbReference>
<dbReference type="SUPFAM" id="SSF88946">
    <property type="entry name" value="Sigma2 domain of RNA polymerase sigma factors"/>
    <property type="match status" value="1"/>
</dbReference>
<dbReference type="InterPro" id="IPR014284">
    <property type="entry name" value="RNA_pol_sigma-70_dom"/>
</dbReference>
<dbReference type="InterPro" id="IPR039425">
    <property type="entry name" value="RNA_pol_sigma-70-like"/>
</dbReference>
<dbReference type="NCBIfam" id="TIGR02937">
    <property type="entry name" value="sigma70-ECF"/>
    <property type="match status" value="1"/>
</dbReference>
<dbReference type="RefSeq" id="WP_149749933.1">
    <property type="nucleotide sequence ID" value="NZ_VUJW01000003.1"/>
</dbReference>
<keyword evidence="4" id="KW-0238">DNA-binding</keyword>
<reference evidence="8 9" key="2">
    <citation type="submission" date="2019-09" db="EMBL/GenBank/DDBJ databases">
        <authorList>
            <person name="Jin C."/>
        </authorList>
    </citation>
    <scope>NUCLEOTIDE SEQUENCE [LARGE SCALE GENOMIC DNA]</scope>
    <source>
        <strain evidence="8 9">BN140041</strain>
    </source>
</reference>
<keyword evidence="5" id="KW-0804">Transcription</keyword>
<sequence length="195" mass="21744">MTHVCAADEHDPEQQFRALYDGNFAAVLGYTLRRVEQPADAADVVSEVFLVAWRRLDEAPPGDGRPWLFGIARNVLANYHRGLRRRHRLGSRLRDSLTRDVEPDPAVGVAEWDRVRSVLLRLRPDDRELLMLVGWDGLTPTEAARVVGIAAGTARMRLARARQRFRELAEAAGDAPAAAGHVLAVPFEHATGERR</sequence>
<accession>A0A5B1M619</accession>
<evidence type="ECO:0000256" key="5">
    <source>
        <dbReference type="ARBA" id="ARBA00023163"/>
    </source>
</evidence>
<gene>
    <name evidence="8" type="ORF">F0U47_08915</name>
</gene>
<evidence type="ECO:0000259" key="6">
    <source>
        <dbReference type="Pfam" id="PF04542"/>
    </source>
</evidence>
<dbReference type="Proteomes" id="UP000324351">
    <property type="component" value="Unassembled WGS sequence"/>
</dbReference>
<dbReference type="InterPro" id="IPR036388">
    <property type="entry name" value="WH-like_DNA-bd_sf"/>
</dbReference>
<dbReference type="Pfam" id="PF04542">
    <property type="entry name" value="Sigma70_r2"/>
    <property type="match status" value="1"/>
</dbReference>
<keyword evidence="2" id="KW-0805">Transcription regulation</keyword>
<dbReference type="InterPro" id="IPR013325">
    <property type="entry name" value="RNA_pol_sigma_r2"/>
</dbReference>
<dbReference type="AlphaFoldDB" id="A0A5B1M619"/>
<evidence type="ECO:0000313" key="8">
    <source>
        <dbReference type="EMBL" id="KAA1427569.1"/>
    </source>
</evidence>
<dbReference type="GO" id="GO:0016987">
    <property type="term" value="F:sigma factor activity"/>
    <property type="evidence" value="ECO:0007669"/>
    <property type="project" value="UniProtKB-KW"/>
</dbReference>
<evidence type="ECO:0000256" key="4">
    <source>
        <dbReference type="ARBA" id="ARBA00023125"/>
    </source>
</evidence>
<feature type="domain" description="RNA polymerase sigma factor 70 region 4 type 2" evidence="7">
    <location>
        <begin position="114"/>
        <end position="164"/>
    </location>
</feature>
<organism evidence="8 9">
    <name type="scientific">Nocardioides antri</name>
    <dbReference type="NCBI Taxonomy" id="2607659"/>
    <lineage>
        <taxon>Bacteria</taxon>
        <taxon>Bacillati</taxon>
        <taxon>Actinomycetota</taxon>
        <taxon>Actinomycetes</taxon>
        <taxon>Propionibacteriales</taxon>
        <taxon>Nocardioidaceae</taxon>
        <taxon>Nocardioides</taxon>
    </lineage>
</organism>